<dbReference type="InterPro" id="IPR003599">
    <property type="entry name" value="Ig_sub"/>
</dbReference>
<keyword evidence="16" id="KW-0460">Magnesium</keyword>
<evidence type="ECO:0000256" key="8">
    <source>
        <dbReference type="ARBA" id="ARBA00022527"/>
    </source>
</evidence>
<dbReference type="Gene3D" id="2.30.30.40">
    <property type="entry name" value="SH3 Domains"/>
    <property type="match status" value="1"/>
</dbReference>
<dbReference type="GO" id="GO:0004674">
    <property type="term" value="F:protein serine/threonine kinase activity"/>
    <property type="evidence" value="ECO:0007669"/>
    <property type="project" value="UniProtKB-KW"/>
</dbReference>
<keyword evidence="7" id="KW-0963">Cytoplasm</keyword>
<dbReference type="PROSITE" id="PS50096">
    <property type="entry name" value="IQ"/>
    <property type="match status" value="1"/>
</dbReference>
<keyword evidence="17" id="KW-0112">Calmodulin-binding</keyword>
<dbReference type="CDD" id="cd13239">
    <property type="entry name" value="PH_Obscurin"/>
    <property type="match status" value="1"/>
</dbReference>
<keyword evidence="12" id="KW-0677">Repeat</keyword>
<dbReference type="InterPro" id="IPR003598">
    <property type="entry name" value="Ig_sub2"/>
</dbReference>
<dbReference type="FunFam" id="2.60.40.10:FF:000599">
    <property type="entry name" value="obscurin isoform X3"/>
    <property type="match status" value="1"/>
</dbReference>
<dbReference type="InterPro" id="IPR036179">
    <property type="entry name" value="Ig-like_dom_sf"/>
</dbReference>
<keyword evidence="15" id="KW-0067">ATP-binding</keyword>
<dbReference type="InterPro" id="IPR036116">
    <property type="entry name" value="FN3_sf"/>
</dbReference>
<dbReference type="FunFam" id="2.60.40.10:FF:000502">
    <property type="entry name" value="obscurin-like protein 1 isoform X2"/>
    <property type="match status" value="1"/>
</dbReference>
<feature type="domain" description="Fibronectin type-III" evidence="29">
    <location>
        <begin position="541"/>
        <end position="640"/>
    </location>
</feature>
<dbReference type="InterPro" id="IPR003961">
    <property type="entry name" value="FN3_dom"/>
</dbReference>
<dbReference type="InterPro" id="IPR052385">
    <property type="entry name" value="Obscurin/Obscurin-like_Reg"/>
</dbReference>
<dbReference type="FunFam" id="2.60.40.10:FF:001084">
    <property type="entry name" value="obscurin-like isoform X3"/>
    <property type="match status" value="1"/>
</dbReference>
<dbReference type="InterPro" id="IPR036028">
    <property type="entry name" value="SH3-like_dom_sf"/>
</dbReference>
<evidence type="ECO:0000259" key="27">
    <source>
        <dbReference type="PROSITE" id="PS50010"/>
    </source>
</evidence>
<dbReference type="GO" id="GO:0005524">
    <property type="term" value="F:ATP binding"/>
    <property type="evidence" value="ECO:0007669"/>
    <property type="project" value="UniProtKB-KW"/>
</dbReference>
<evidence type="ECO:0000259" key="29">
    <source>
        <dbReference type="PROSITE" id="PS50853"/>
    </source>
</evidence>
<comment type="subcellular location">
    <subcellularLocation>
        <location evidence="3">Cytoplasm</location>
    </subcellularLocation>
    <subcellularLocation>
        <location evidence="2">Nucleus</location>
    </subcellularLocation>
</comment>
<dbReference type="Proteomes" id="UP000695023">
    <property type="component" value="Unplaced"/>
</dbReference>
<dbReference type="SUPFAM" id="SSF48065">
    <property type="entry name" value="DBL homology domain (DH-domain)"/>
    <property type="match status" value="1"/>
</dbReference>
<keyword evidence="9" id="KW-0597">Phosphoprotein</keyword>
<dbReference type="SMART" id="SM00060">
    <property type="entry name" value="FN3"/>
    <property type="match status" value="2"/>
</dbReference>
<feature type="region of interest" description="Disordered" evidence="24">
    <location>
        <begin position="3084"/>
        <end position="3141"/>
    </location>
</feature>
<dbReference type="InterPro" id="IPR013783">
    <property type="entry name" value="Ig-like_fold"/>
</dbReference>
<feature type="domain" description="Ig-like" evidence="28">
    <location>
        <begin position="913"/>
        <end position="992"/>
    </location>
</feature>
<feature type="domain" description="Fibronectin type-III" evidence="29">
    <location>
        <begin position="2949"/>
        <end position="3044"/>
    </location>
</feature>
<dbReference type="GeneID" id="102202815"/>
<dbReference type="FunFam" id="2.60.40.10:FF:000707">
    <property type="entry name" value="Obscurin, cytoskeletal calmodulin and titin-interacting RhoGEF"/>
    <property type="match status" value="1"/>
</dbReference>
<dbReference type="FunFam" id="2.60.40.10:FF:000211">
    <property type="entry name" value="Obscurin-like protein 1"/>
    <property type="match status" value="2"/>
</dbReference>
<feature type="domain" description="Ig-like" evidence="28">
    <location>
        <begin position="3634"/>
        <end position="3723"/>
    </location>
</feature>
<keyword evidence="20" id="KW-0393">Immunoglobulin domain</keyword>
<dbReference type="InterPro" id="IPR000048">
    <property type="entry name" value="IQ_motif_EF-hand-BS"/>
</dbReference>
<comment type="catalytic activity">
    <reaction evidence="21">
        <text>L-threonyl-[protein] + ATP = O-phospho-L-threonyl-[protein] + ADP + H(+)</text>
        <dbReference type="Rhea" id="RHEA:46608"/>
        <dbReference type="Rhea" id="RHEA-COMP:11060"/>
        <dbReference type="Rhea" id="RHEA-COMP:11605"/>
        <dbReference type="ChEBI" id="CHEBI:15378"/>
        <dbReference type="ChEBI" id="CHEBI:30013"/>
        <dbReference type="ChEBI" id="CHEBI:30616"/>
        <dbReference type="ChEBI" id="CHEBI:61977"/>
        <dbReference type="ChEBI" id="CHEBI:456216"/>
        <dbReference type="EC" id="2.7.11.1"/>
    </reaction>
</comment>
<dbReference type="GO" id="GO:0005634">
    <property type="term" value="C:nucleus"/>
    <property type="evidence" value="ECO:0007669"/>
    <property type="project" value="UniProtKB-SubCell"/>
</dbReference>
<dbReference type="SMART" id="SM00233">
    <property type="entry name" value="PH"/>
    <property type="match status" value="1"/>
</dbReference>
<keyword evidence="10" id="KW-0808">Transferase</keyword>
<feature type="domain" description="Ig-like" evidence="28">
    <location>
        <begin position="1096"/>
        <end position="1178"/>
    </location>
</feature>
<evidence type="ECO:0000256" key="5">
    <source>
        <dbReference type="ARBA" id="ARBA00012513"/>
    </source>
</evidence>
<feature type="region of interest" description="Disordered" evidence="24">
    <location>
        <begin position="3399"/>
        <end position="3418"/>
    </location>
</feature>
<dbReference type="InterPro" id="IPR055251">
    <property type="entry name" value="SOS1_NGEF_PH"/>
</dbReference>
<feature type="region of interest" description="Disordered" evidence="24">
    <location>
        <begin position="4686"/>
        <end position="4721"/>
    </location>
</feature>
<evidence type="ECO:0000256" key="1">
    <source>
        <dbReference type="ARBA" id="ARBA00001946"/>
    </source>
</evidence>
<comment type="similarity">
    <text evidence="4">Belongs to the protein kinase superfamily. CAMK Ser/Thr protein kinase family.</text>
</comment>
<dbReference type="InterPro" id="IPR013098">
    <property type="entry name" value="Ig_I-set"/>
</dbReference>
<feature type="domain" description="Ig-like" evidence="28">
    <location>
        <begin position="1296"/>
        <end position="1371"/>
    </location>
</feature>
<feature type="domain" description="Ig-like" evidence="28">
    <location>
        <begin position="268"/>
        <end position="356"/>
    </location>
</feature>
<dbReference type="PROSITE" id="PS50002">
    <property type="entry name" value="SH3"/>
    <property type="match status" value="1"/>
</dbReference>
<feature type="domain" description="Ig-like" evidence="28">
    <location>
        <begin position="2461"/>
        <end position="2532"/>
    </location>
</feature>
<feature type="domain" description="Ig-like" evidence="28">
    <location>
        <begin position="360"/>
        <end position="443"/>
    </location>
</feature>
<feature type="domain" description="Ig-like" evidence="28">
    <location>
        <begin position="110"/>
        <end position="198"/>
    </location>
</feature>
<keyword evidence="30" id="KW-1185">Reference proteome</keyword>
<keyword evidence="8" id="KW-0723">Serine/threonine-protein kinase</keyword>
<evidence type="ECO:0000256" key="22">
    <source>
        <dbReference type="ARBA" id="ARBA00048679"/>
    </source>
</evidence>
<evidence type="ECO:0000256" key="7">
    <source>
        <dbReference type="ARBA" id="ARBA00022490"/>
    </source>
</evidence>
<evidence type="ECO:0000256" key="15">
    <source>
        <dbReference type="ARBA" id="ARBA00022840"/>
    </source>
</evidence>
<evidence type="ECO:0000259" key="25">
    <source>
        <dbReference type="PROSITE" id="PS50002"/>
    </source>
</evidence>
<dbReference type="Pfam" id="PF00041">
    <property type="entry name" value="fn3"/>
    <property type="match status" value="2"/>
</dbReference>
<feature type="domain" description="Ig-like" evidence="28">
    <location>
        <begin position="1733"/>
        <end position="1817"/>
    </location>
</feature>
<dbReference type="FunFam" id="2.60.40.10:FF:000380">
    <property type="entry name" value="obscurin isoform X3"/>
    <property type="match status" value="1"/>
</dbReference>
<reference evidence="31" key="1">
    <citation type="submission" date="2025-08" db="UniProtKB">
        <authorList>
            <consortium name="RefSeq"/>
        </authorList>
    </citation>
    <scope>IDENTIFICATION</scope>
</reference>
<feature type="domain" description="Ig-like" evidence="28">
    <location>
        <begin position="3256"/>
        <end position="3344"/>
    </location>
</feature>
<keyword evidence="6 23" id="KW-0728">SH3 domain</keyword>
<evidence type="ECO:0000256" key="11">
    <source>
        <dbReference type="ARBA" id="ARBA00022723"/>
    </source>
</evidence>
<dbReference type="FunFam" id="2.60.40.10:FF:000954">
    <property type="entry name" value="Obscurin, cytoskeletal calmodulin and titin-interacting RhoGEF"/>
    <property type="match status" value="1"/>
</dbReference>
<evidence type="ECO:0000256" key="18">
    <source>
        <dbReference type="ARBA" id="ARBA00023157"/>
    </source>
</evidence>
<dbReference type="GO" id="GO:0003007">
    <property type="term" value="P:heart morphogenesis"/>
    <property type="evidence" value="ECO:0007669"/>
    <property type="project" value="UniProtKB-ARBA"/>
</dbReference>
<proteinExistence type="inferred from homology"/>
<dbReference type="PROSITE" id="PS50010">
    <property type="entry name" value="DH_2"/>
    <property type="match status" value="1"/>
</dbReference>
<evidence type="ECO:0000259" key="28">
    <source>
        <dbReference type="PROSITE" id="PS50835"/>
    </source>
</evidence>
<evidence type="ECO:0000256" key="12">
    <source>
        <dbReference type="ARBA" id="ARBA00022737"/>
    </source>
</evidence>
<dbReference type="RefSeq" id="XP_005721550.1">
    <property type="nucleotide sequence ID" value="XM_005721493.1"/>
</dbReference>
<feature type="compositionally biased region" description="Low complexity" evidence="24">
    <location>
        <begin position="3950"/>
        <end position="3959"/>
    </location>
</feature>
<evidence type="ECO:0000256" key="17">
    <source>
        <dbReference type="ARBA" id="ARBA00022860"/>
    </source>
</evidence>
<dbReference type="GO" id="GO:0005085">
    <property type="term" value="F:guanyl-nucleotide exchange factor activity"/>
    <property type="evidence" value="ECO:0007669"/>
    <property type="project" value="InterPro"/>
</dbReference>
<feature type="domain" description="Ig-like" evidence="28">
    <location>
        <begin position="10"/>
        <end position="100"/>
    </location>
</feature>
<feature type="domain" description="Ig-like" evidence="28">
    <location>
        <begin position="2536"/>
        <end position="2621"/>
    </location>
</feature>
<dbReference type="FunFam" id="1.20.900.10:FF:000027">
    <property type="entry name" value="Obscurin, cytoskeletal calmodulin and titin-interacting RhoGEF"/>
    <property type="match status" value="1"/>
</dbReference>
<dbReference type="SMART" id="SM00408">
    <property type="entry name" value="IGc2"/>
    <property type="match status" value="25"/>
</dbReference>
<keyword evidence="18" id="KW-1015">Disulfide bond</keyword>
<dbReference type="SUPFAM" id="SSF48726">
    <property type="entry name" value="Immunoglobulin"/>
    <property type="match status" value="36"/>
</dbReference>
<feature type="domain" description="Ig-like" evidence="28">
    <location>
        <begin position="1377"/>
        <end position="1460"/>
    </location>
</feature>
<feature type="domain" description="SH3" evidence="25">
    <location>
        <begin position="3970"/>
        <end position="4037"/>
    </location>
</feature>
<dbReference type="Pfam" id="PF07679">
    <property type="entry name" value="I-set"/>
    <property type="match status" value="30"/>
</dbReference>
<evidence type="ECO:0000256" key="6">
    <source>
        <dbReference type="ARBA" id="ARBA00022443"/>
    </source>
</evidence>
<dbReference type="FunFam" id="2.60.40.10:FF:000523">
    <property type="entry name" value="obscurin isoform X4"/>
    <property type="match status" value="1"/>
</dbReference>
<dbReference type="SMART" id="SM00015">
    <property type="entry name" value="IQ"/>
    <property type="match status" value="1"/>
</dbReference>
<dbReference type="FunFam" id="2.60.40.10:FF:000866">
    <property type="entry name" value="Obscurin, cytoskeletal calmodulin and titin-interacting RhoGEF"/>
    <property type="match status" value="1"/>
</dbReference>
<evidence type="ECO:0000313" key="30">
    <source>
        <dbReference type="Proteomes" id="UP000695023"/>
    </source>
</evidence>
<feature type="compositionally biased region" description="Basic and acidic residues" evidence="24">
    <location>
        <begin position="3122"/>
        <end position="3133"/>
    </location>
</feature>
<dbReference type="InterPro" id="IPR001849">
    <property type="entry name" value="PH_domain"/>
</dbReference>
<dbReference type="FunFam" id="2.60.40.10:FF:000032">
    <property type="entry name" value="palladin isoform X1"/>
    <property type="match status" value="2"/>
</dbReference>
<dbReference type="PANTHER" id="PTHR35971">
    <property type="entry name" value="SI:DKEY-31G6.6"/>
    <property type="match status" value="1"/>
</dbReference>
<feature type="domain" description="DH" evidence="27">
    <location>
        <begin position="4061"/>
        <end position="4245"/>
    </location>
</feature>
<evidence type="ECO:0000256" key="14">
    <source>
        <dbReference type="ARBA" id="ARBA00022777"/>
    </source>
</evidence>
<feature type="domain" description="Ig-like" evidence="28">
    <location>
        <begin position="1193"/>
        <end position="1270"/>
    </location>
</feature>
<feature type="domain" description="PH" evidence="26">
    <location>
        <begin position="4263"/>
        <end position="4372"/>
    </location>
</feature>
<evidence type="ECO:0000256" key="16">
    <source>
        <dbReference type="ARBA" id="ARBA00022842"/>
    </source>
</evidence>
<dbReference type="CDD" id="cd23767">
    <property type="entry name" value="IQCD"/>
    <property type="match status" value="1"/>
</dbReference>
<dbReference type="InterPro" id="IPR035899">
    <property type="entry name" value="DBL_dom_sf"/>
</dbReference>
<evidence type="ECO:0000256" key="9">
    <source>
        <dbReference type="ARBA" id="ARBA00022553"/>
    </source>
</evidence>
<dbReference type="FunFam" id="2.60.40.10:FF:000148">
    <property type="entry name" value="titin isoform X1"/>
    <property type="match status" value="1"/>
</dbReference>
<dbReference type="GO" id="GO:0005516">
    <property type="term" value="F:calmodulin binding"/>
    <property type="evidence" value="ECO:0007669"/>
    <property type="project" value="UniProtKB-KW"/>
</dbReference>
<dbReference type="FunFam" id="2.60.40.10:FF:000135">
    <property type="entry name" value="Titin a"/>
    <property type="match status" value="1"/>
</dbReference>
<dbReference type="FunFam" id="2.30.29.30:FF:000197">
    <property type="entry name" value="obscurin isoform X5"/>
    <property type="match status" value="1"/>
</dbReference>
<evidence type="ECO:0000256" key="23">
    <source>
        <dbReference type="PROSITE-ProRule" id="PRU00192"/>
    </source>
</evidence>
<dbReference type="PRINTS" id="PR00014">
    <property type="entry name" value="FNTYPEIII"/>
</dbReference>
<feature type="domain" description="Ig-like" evidence="28">
    <location>
        <begin position="2090"/>
        <end position="2174"/>
    </location>
</feature>
<keyword evidence="13" id="KW-0547">Nucleotide-binding</keyword>
<dbReference type="CDD" id="cd00063">
    <property type="entry name" value="FN3"/>
    <property type="match status" value="2"/>
</dbReference>
<feature type="domain" description="Ig-like" evidence="28">
    <location>
        <begin position="1009"/>
        <end position="1084"/>
    </location>
</feature>
<feature type="region of interest" description="Disordered" evidence="24">
    <location>
        <begin position="3349"/>
        <end position="3381"/>
    </location>
</feature>
<feature type="domain" description="Ig-like" evidence="28">
    <location>
        <begin position="728"/>
        <end position="816"/>
    </location>
</feature>
<feature type="region of interest" description="Disordered" evidence="24">
    <location>
        <begin position="3844"/>
        <end position="3876"/>
    </location>
</feature>
<dbReference type="CTD" id="572412"/>
<dbReference type="FunFam" id="2.60.40.10:FF:000773">
    <property type="entry name" value="obscurin isoform X4"/>
    <property type="match status" value="1"/>
</dbReference>
<dbReference type="InterPro" id="IPR011993">
    <property type="entry name" value="PH-like_dom_sf"/>
</dbReference>
<feature type="domain" description="Ig-like" evidence="28">
    <location>
        <begin position="4382"/>
        <end position="4471"/>
    </location>
</feature>
<dbReference type="FunFam" id="2.60.40.10:FF:000107">
    <property type="entry name" value="Myosin, light chain kinase a"/>
    <property type="match status" value="2"/>
</dbReference>
<feature type="domain" description="Ig-like" evidence="28">
    <location>
        <begin position="821"/>
        <end position="906"/>
    </location>
</feature>
<dbReference type="SMART" id="SM00409">
    <property type="entry name" value="IG"/>
    <property type="match status" value="33"/>
</dbReference>
<keyword evidence="11" id="KW-0479">Metal-binding</keyword>
<dbReference type="CDD" id="cd00096">
    <property type="entry name" value="Ig"/>
    <property type="match status" value="6"/>
</dbReference>
<dbReference type="Gene3D" id="1.20.900.10">
    <property type="entry name" value="Dbl homology (DH) domain"/>
    <property type="match status" value="1"/>
</dbReference>
<evidence type="ECO:0000256" key="21">
    <source>
        <dbReference type="ARBA" id="ARBA00047899"/>
    </source>
</evidence>
<accession>A0A9Y3VBE8</accession>
<comment type="catalytic activity">
    <reaction evidence="22">
        <text>L-seryl-[protein] + ATP = O-phospho-L-seryl-[protein] + ADP + H(+)</text>
        <dbReference type="Rhea" id="RHEA:17989"/>
        <dbReference type="Rhea" id="RHEA-COMP:9863"/>
        <dbReference type="Rhea" id="RHEA-COMP:11604"/>
        <dbReference type="ChEBI" id="CHEBI:15378"/>
        <dbReference type="ChEBI" id="CHEBI:29999"/>
        <dbReference type="ChEBI" id="CHEBI:30616"/>
        <dbReference type="ChEBI" id="CHEBI:83421"/>
        <dbReference type="ChEBI" id="CHEBI:456216"/>
        <dbReference type="EC" id="2.7.11.1"/>
    </reaction>
</comment>
<evidence type="ECO:0000256" key="24">
    <source>
        <dbReference type="SAM" id="MobiDB-lite"/>
    </source>
</evidence>
<dbReference type="InterPro" id="IPR035526">
    <property type="entry name" value="Obscurin_SH3"/>
</dbReference>
<dbReference type="Pfam" id="PF13927">
    <property type="entry name" value="Ig_3"/>
    <property type="match status" value="1"/>
</dbReference>
<dbReference type="FunFam" id="2.60.40.10:FF:001652">
    <property type="entry name" value="Uncharacterized protein"/>
    <property type="match status" value="1"/>
</dbReference>
<evidence type="ECO:0000256" key="13">
    <source>
        <dbReference type="ARBA" id="ARBA00022741"/>
    </source>
</evidence>
<feature type="domain" description="Ig-like" evidence="28">
    <location>
        <begin position="1464"/>
        <end position="1639"/>
    </location>
</feature>
<dbReference type="GO" id="GO:0046872">
    <property type="term" value="F:metal ion binding"/>
    <property type="evidence" value="ECO:0007669"/>
    <property type="project" value="UniProtKB-KW"/>
</dbReference>
<feature type="compositionally biased region" description="Basic and acidic residues" evidence="24">
    <location>
        <begin position="3084"/>
        <end position="3094"/>
    </location>
</feature>
<name>A0A9Y3VBE8_9CICH</name>
<dbReference type="PROSITE" id="PS50835">
    <property type="entry name" value="IG_LIKE"/>
    <property type="match status" value="26"/>
</dbReference>
<evidence type="ECO:0000256" key="4">
    <source>
        <dbReference type="ARBA" id="ARBA00006692"/>
    </source>
</evidence>
<dbReference type="FunFam" id="2.60.40.10:FF:000747">
    <property type="entry name" value="obscurin isoform X6"/>
    <property type="match status" value="1"/>
</dbReference>
<feature type="domain" description="Ig-like" evidence="28">
    <location>
        <begin position="2674"/>
        <end position="2766"/>
    </location>
</feature>
<dbReference type="PROSITE" id="PS50853">
    <property type="entry name" value="FN3"/>
    <property type="match status" value="2"/>
</dbReference>
<feature type="region of interest" description="Disordered" evidence="24">
    <location>
        <begin position="2631"/>
        <end position="2664"/>
    </location>
</feature>
<dbReference type="InterPro" id="IPR013106">
    <property type="entry name" value="Ig_V-set"/>
</dbReference>
<comment type="cofactor">
    <cofactor evidence="1">
        <name>Mg(2+)</name>
        <dbReference type="ChEBI" id="CHEBI:18420"/>
    </cofactor>
</comment>
<evidence type="ECO:0000259" key="26">
    <source>
        <dbReference type="PROSITE" id="PS50003"/>
    </source>
</evidence>
<dbReference type="SUPFAM" id="SSF49265">
    <property type="entry name" value="Fibronectin type III"/>
    <property type="match status" value="1"/>
</dbReference>
<dbReference type="FunFam" id="2.60.40.10:FF:000050">
    <property type="entry name" value="Titin isoform B"/>
    <property type="match status" value="1"/>
</dbReference>
<dbReference type="InterPro" id="IPR000219">
    <property type="entry name" value="DH_dom"/>
</dbReference>
<feature type="compositionally biased region" description="Basic and acidic residues" evidence="24">
    <location>
        <begin position="2655"/>
        <end position="2664"/>
    </location>
</feature>
<feature type="domain" description="Ig-like" evidence="28">
    <location>
        <begin position="4476"/>
        <end position="4566"/>
    </location>
</feature>
<organism evidence="30 31">
    <name type="scientific">Pundamilia nyererei</name>
    <dbReference type="NCBI Taxonomy" id="303518"/>
    <lineage>
        <taxon>Eukaryota</taxon>
        <taxon>Metazoa</taxon>
        <taxon>Chordata</taxon>
        <taxon>Craniata</taxon>
        <taxon>Vertebrata</taxon>
        <taxon>Euteleostomi</taxon>
        <taxon>Actinopterygii</taxon>
        <taxon>Neopterygii</taxon>
        <taxon>Teleostei</taxon>
        <taxon>Neoteleostei</taxon>
        <taxon>Acanthomorphata</taxon>
        <taxon>Ovalentaria</taxon>
        <taxon>Cichlomorphae</taxon>
        <taxon>Cichliformes</taxon>
        <taxon>Cichlidae</taxon>
        <taxon>African cichlids</taxon>
        <taxon>Pseudocrenilabrinae</taxon>
        <taxon>Haplochromini</taxon>
        <taxon>Pundamilia</taxon>
    </lineage>
</organism>
<sequence>MEQNLFGGAPRFLTRPKAFSVCVGKDATLSCTIVGSPTPLITWEKDKLKLTSGGRFKTVEDGDAYRLTIYDLTLEDSGQYMCRAKNSVGEAYAAVTLKVALPTEMSQKAPVFMVKPASARVVLGGDVVFHCRVAAYPEANFEWEKDGRYLGETNRIKIISESDGSTLKIQCVRNLDSGTYTCRAQNTVGRAQAAAALVVDAQDSHRQAVDKSSSLLSHLQKRKEEISIYRNEESSASISSSSTAKITDAFSSLGLEHDLRASALAKLPKGVFTRTCTVTEGKHAKLSCFVTGHPKPHTIWRKDGTNISEGRRHVIYEDQAENFILKILYCKQTDNGLYTCNATNMAGQTYSAVLVTVKEPKVPFRRKLQDVEVQEKTSATLMCEVPLSSTYTNWFMEETRLQQNAKYRMEQDGTLRRLTIHNVTTNDDGVYICEMKEGSRTVAELTVLGNITKKLPRRTVVPVSDTVIFCVELEHPYPDAYWTRNGEKLKEDSRISIGCVLRQYTLTIRDCQAEDSGEVAFVAGDCKTSTRFSVTAARKHPPDPPVDAVVQNKTESSITIQWSPPDSDRPVPIKGYVVERRKVGTQMWQRCNAEETIVTTEFTICNFTEEASYQFRISAINDFGQSAYLEVPGTFYLEPTAEIRKGLINSTAVSGEEFSISVELSAVCSGFWSLNGRLLRSGADYLITRSKNIHTLLIRDVTMEMNGTEVKFVGGGSQSSCILNVKAPSVRFTNKSDHLEVVTCSAQATAQLTVEVSDYDTQVVWTKNGRELKMGKKYEYVLNDRKRILMVHNVTEEDVGIYDCVLPDDKMSMQLTLKDEPAKFLNKARGTMGMSSTLKGDLELSCEVSSASAAVVWRKDQMEITEDQRTTIISKGTQRKLIIKSAKKIDEGHYSCETAADKITFQVKIKETPAVAAFSNKESVQKEVKATLSQKATLTCNVSDSKTEVKWYKDGKLLISSRTIYSEAKGNTRQLVIEKVEKSDAGEYTCEAGGDKLVFKIFVTDSQSPFINKESIQKEVKAMLSQKATLSCEVVDTKTEVKWYKDGKLLTSTKTIHTESKAKNRQLVIDSVEKKDAGEYICEAGTEKLAFKIHVQEIQVKSAFSSKESIQKEVKATLSQKATLTCEVSDINTEVKWYRDGKLLTTSKTVRVESKGRSRQLVINSVDKKDAGEYICEAGTEKLPFKIQVLEAPAGFSNMESVQKEVKTYLSQRATLSCEVSDSKTEVKWYKDGKLLTSSKGAHMESKGKTRELVIEKVEKKDAGEYTCEAGTEKLVFKLQLTDLAIKFQKKSVKDTCVVQTSESIVLSTELTAEGGSVRWFRDGMELKESSKYEMKKEGLSHTLIVKSAEMKDSGTYSCQTADDKLEFKVQVKDSALKFVLPLKPATVELGGTLSLICELNQALGDAVWHHNGREIKPGGRFCVRADGARRILTVTGMTKEDEGEYSCECRNDKTSAKVSSKAPRLVRLVTKLNNVVATERKDAVFKCAVSPADVSVRWFHNSIPIVSGQKYKLEQGGGSHSLTITSVTQKDAGEISVDAEGKSCKATLQVQHEPVTFKKKLENLTVEEQSEVRMEVELSKASDEVRWMKNSVVLQPAGNMEIRVEGAKQALVFKSVTYADRGIYSCETLDDKTQAKLSVEMKKIQVIKGLTETKARETETVTLEVELSQVNVEGSWNRDRVKLKSGPNCHITALGKKHILTLSSLKQEDAGMISFQAEGVHTSAKLIVTEAPAMISKPIMDMSVPEKEKVTFECEVSRPNADVRWFKDEVELKPGKNFAIHSLGQKRTLAINKCSPEDGGTYICRTTDDNTSAKLTVHARDIKIIKKLEDLEVMEKESAKFVCEISHDEVECQWYKGNTKLKATDNIKMRQEGRTYVLLFKSATPEDMGEIKFTAEKASSTAKLKVKELPVKFVKRLRDKIAMYKHRGHLECQVSRASAKVKWYKNKTEIKPSKKYEIKSEDLYRKLTVNDVDSGDEDTYTCDATDDKTSCKLLVEEQSISIVRELSPVEVTEPFAAVFEVEISMELVKPPVWTLNGVALQEGPDVEMEKEGTMHRLTFKKTKASMTGAVQFTAGKSKSLAQLTVKERPLEIAEAIKDVKAKEKSSAILSCKFSAPPKEVNWFKGRVPLAASDKYNIKQDGTRAQITIHRLTEEDSGEYRCQSGPAETKGTLTVEVREIKITKHLANTEVDEDSDAVFTCEINYADEEAQWLLNDKVLFTNEVNTIAHEGKVHKLTLKNLAPQDGGTITFQVRKVKESVKLKVKEKRAVFLKSLDDVIGEEKGMITLACEASKPRVSPTWRKEGKVLKAGPKYELLHTGKSLGLIIKDATKDDAGEYSCDLGTEVSKAKVTVREIGIGITKWLKSVEVNEGDTCSFECILSRESTDECSWTVNGQAVTNRGRFSISTKGRKYMLTIKDVSPADAGEVVFSIKDLSSKATLTVEGKASSVSKGLQNICVIQGEDAVFTCEVTQASFAVKWAKDGKAIKKSQKYELSQQDRVMKLTIHNVSAQDSGEYSCEVIGGATTRAKLEIKEPIHKFTKTLKDSEADEKGSVTLQCTTEQIPSTVVWLKGHTELKAGGRYEMSQKDGVLTLMIKQLEENDTDIYTCDVGTAKSMAKVTVKAVKLAAPPSAATESKRQETKEKAVTLTTTEQTPKRDFQGHSRELKVGSEDPTVEVVSEMEDLRVVENQPAEFICQYSRPVKAQWKKDGQPLQPDGRRVVVEQDWNVARLYISHVSAEDRGTYSCEAEGTCVVASLHVEAKPITIVQGLENVDTFDGGEALFECALSRPESKNCQWLLDGKPLKESPNAEVVSFESGRRHLLLLKELRVKDGCTVTFRAGAASTSAQLTVKGWQLAIVKGLEDRVAAVGEKVEFCVELTEVVPTTEVVWYANGVELKPSDLWAMRADGRSYRLVLRQAPLLPQQEITFAARDAISLAKLTIITVPDPPEDPEVLSKTKKSVTLSWFTPLHDGGSPILGYRVEIRMVDSALWLPCHSEPVRNTEFVVENLSPGSAYRFRVAAINRAGIGEPVELPQTVQLEAPPLPQITPDAKQEVTEALGQPSLPPEAAEEGDLHELWEASAKKRRMSREPTLDSISEQPEEDGKRGQSKLDQNQLPQSEKVEVKSTEKEQAIVSKKQTEASLCTSSEDESVSGRSTLVSYLKKSSKTTETVTKEADTLATERFFAHFQMSEQKTVQQTEVKTTVVQQTQEKHVSTEETSIMEIGKEDDPELREAAVKIQAAFKGYKARKDMRPVFKEVFKDQTKEPNGTIHLECVTEGKPDKVRWLKDGEPLTDGKHHHIDIYNDGTCSLVITAITTKDTGVYTCEATNKFGVASHSGKVTVGTVRESSGRRPLTVGYSADSEPESSSGSEMDESLRQASRRLRRLLRTRLPPDVEEEPFVSADEGDLRAPDPQSYREDNNYIYIRFDSRTEAEVASTRFQEMFTVHGVPVETTILPAGPHKVELRIKKMSYIQDGTQTPTQDRQPPAFMTGAPAAPVFLTELQSQDVPDGYPVSFDCVVIGKPPPTVRWYKDGKLLEENDHYMINEDQEGCHQLIITTVLPTDMGVYRCTAENSSGIASTKAELRVDMSCSSDYDTAADATETSSYVSAKGYMSRETETFESVAEDDQLPQVVEELHDVHVCPGSPIAKMQLKVKGFPKPRIYWFKDGHPLRPSERIHLLAERDVHGVEITEVKKEDMGEYSVYISNAAGSAYSSARMIVLSPGEILPQEKKDPKEPLVPPRFIERFSNRKVKQGTSITLSVKVEGSPTPMVNWLKEESLEDVLWIKPDTKGYKIASSGRHHSLILMDVGTEYTGAYTCIATNKAGQSICTAHLEVDETPQPKKETAASEVLGITVSPPQEDTSKGKEGKMPFLGEVGSEEFLMKLTSQITEMVSAKITQDSLQNHEVLQWMKSWPKSATSLRVPGGDSDDETKTPSPSPHHGRSRPPSLIADSSSESDEGDARGEMFDIYVATADYNPIVASKDSISLKEGQYVEVLDSAHPLKWLVRTKPTKMTPSRQGWVSPAYLDKKLKLSADAGDLPETSVEEVSEGEYKRKLFQLIQELINGESEFVKEVEFFTSHHLKHADSSDAPPDVTSQKEAIFRNIDDIKSFHNKAFLPKLNDCDTDDDIAMCFLKNKEGFEKYLQYLVGQSQAESAISDKTVHSFFKEYTDTAQANSDPADPPVRSINAYLQQPLERIQKYKAFLKELIRNKARNGQNCCLLEEAFAMVSALPQRSENTHHVSMIENYPATLEVLGEPIRQGPFQVWEGAPGIRTSSRGHHRHVFLFKNYCIICKPKRDSNTDTQAYIFKNMMKLNNIDVNETVEGDDRAFEIWHEREDSVRKYTLQARTVTIKNSWLRDLRELQQRYSMPAWSSPDFDEILANCTAELGQTVKLACKVTGVPKPAVTWYKDGRAVGADPHHIIIEDPDGSCTLILDNMTADDSGQYMCFATSPAGNASTLGKITVQVPPRFVNKIRNAIFVAGEDAQFTCVIQSAPKPKVRWFKDGRLLTDQQKYQTYSELRSGVLVLVIKNLTERDLGHYECELSNRLGSAKCAADLVFPSAVARSGEQAITIEVTEQETKIPKKTIIIEETITTVVKNPRMRRHRSPGLTLAGVHRSETSTPELPTARTRRMPTPRKTTIPTLYVTDPQGAEARGTESKPRWVEVEEVIEYKVNKSPRLSRRRGISPAGSDRAGTPSRPKRSPVENPNANNSNNKLVEQAQAHLQGDISSQPLSWEEEVTDAASGSASGEPHELSSVLTTAGEDHDDLDDQQTVIFEPDDEEDTSARKQEPVFLKQGDRVLTLEDLEDYVPEEGETYGSSHTQHVNEKPCEISVLQREIGGSTVGQPVLLNVGRPDVVPRQRTGFFSRFRENLSSSLFSSAVPPQAREARSRAERNVPIQVSHAKLEVKPSYCSEVQRVEGRQQSFKTKVSTQTYGYTSVGNPVTLQIRDDLYQNQ</sequence>
<dbReference type="InterPro" id="IPR001452">
    <property type="entry name" value="SH3_domain"/>
</dbReference>
<feature type="compositionally biased region" description="Low complexity" evidence="24">
    <location>
        <begin position="3362"/>
        <end position="3373"/>
    </location>
</feature>
<feature type="region of interest" description="Disordered" evidence="24">
    <location>
        <begin position="3923"/>
        <end position="3966"/>
    </location>
</feature>
<evidence type="ECO:0000313" key="31">
    <source>
        <dbReference type="RefSeq" id="XP_005721550.1"/>
    </source>
</evidence>
<dbReference type="InterPro" id="IPR007110">
    <property type="entry name" value="Ig-like_dom"/>
</dbReference>
<dbReference type="Pfam" id="PF00621">
    <property type="entry name" value="RhoGEF"/>
    <property type="match status" value="1"/>
</dbReference>
<evidence type="ECO:0000256" key="20">
    <source>
        <dbReference type="ARBA" id="ARBA00023319"/>
    </source>
</evidence>
<dbReference type="GO" id="GO:0005737">
    <property type="term" value="C:cytoplasm"/>
    <property type="evidence" value="ECO:0007669"/>
    <property type="project" value="UniProtKB-SubCell"/>
</dbReference>
<dbReference type="CDD" id="cd20971">
    <property type="entry name" value="IgI_1_Titin-A168_like"/>
    <property type="match status" value="1"/>
</dbReference>
<feature type="domain" description="Ig-like" evidence="28">
    <location>
        <begin position="3500"/>
        <end position="3589"/>
    </location>
</feature>
<dbReference type="Gene3D" id="2.60.40.10">
    <property type="entry name" value="Immunoglobulins"/>
    <property type="match status" value="38"/>
</dbReference>
<dbReference type="EC" id="2.7.11.1" evidence="5"/>
<feature type="compositionally biased region" description="Basic and acidic residues" evidence="24">
    <location>
        <begin position="2636"/>
        <end position="2646"/>
    </location>
</feature>
<evidence type="ECO:0000256" key="10">
    <source>
        <dbReference type="ARBA" id="ARBA00022679"/>
    </source>
</evidence>
<protein>
    <recommendedName>
        <fullName evidence="5">non-specific serine/threonine protein kinase</fullName>
        <ecNumber evidence="5">2.7.11.1</ecNumber>
    </recommendedName>
</protein>
<dbReference type="FunFam" id="2.60.40.10:FF:000214">
    <property type="entry name" value="titin isoform X1"/>
    <property type="match status" value="4"/>
</dbReference>
<keyword evidence="14" id="KW-0418">Kinase</keyword>
<feature type="region of interest" description="Disordered" evidence="24">
    <location>
        <begin position="4744"/>
        <end position="4766"/>
    </location>
</feature>
<feature type="region of interest" description="Disordered" evidence="24">
    <location>
        <begin position="4622"/>
        <end position="4669"/>
    </location>
</feature>
<dbReference type="SUPFAM" id="SSF50044">
    <property type="entry name" value="SH3-domain"/>
    <property type="match status" value="1"/>
</dbReference>
<dbReference type="PANTHER" id="PTHR35971:SF4">
    <property type="entry name" value="OBSCURIN"/>
    <property type="match status" value="1"/>
</dbReference>
<dbReference type="CDD" id="cd12025">
    <property type="entry name" value="SH3_Obscurin_like"/>
    <property type="match status" value="1"/>
</dbReference>
<dbReference type="SMART" id="SM00406">
    <property type="entry name" value="IGv"/>
    <property type="match status" value="10"/>
</dbReference>
<dbReference type="Gene3D" id="2.30.29.30">
    <property type="entry name" value="Pleckstrin-homology domain (PH domain)/Phosphotyrosine-binding domain (PTB)"/>
    <property type="match status" value="1"/>
</dbReference>
<feature type="domain" description="Ig-like" evidence="28">
    <location>
        <begin position="2280"/>
        <end position="2352"/>
    </location>
</feature>
<dbReference type="SUPFAM" id="SSF50729">
    <property type="entry name" value="PH domain-like"/>
    <property type="match status" value="1"/>
</dbReference>
<dbReference type="Pfam" id="PF00612">
    <property type="entry name" value="IQ"/>
    <property type="match status" value="1"/>
</dbReference>
<feature type="domain" description="Ig-like" evidence="28">
    <location>
        <begin position="3745"/>
        <end position="3841"/>
    </location>
</feature>
<feature type="compositionally biased region" description="Basic and acidic residues" evidence="24">
    <location>
        <begin position="3409"/>
        <end position="3418"/>
    </location>
</feature>
<evidence type="ECO:0000256" key="2">
    <source>
        <dbReference type="ARBA" id="ARBA00004123"/>
    </source>
</evidence>
<evidence type="ECO:0000256" key="3">
    <source>
        <dbReference type="ARBA" id="ARBA00004496"/>
    </source>
</evidence>
<dbReference type="Pfam" id="PF22697">
    <property type="entry name" value="SOS1_NGEF_PH"/>
    <property type="match status" value="1"/>
</dbReference>
<dbReference type="SMART" id="SM00325">
    <property type="entry name" value="RhoGEF"/>
    <property type="match status" value="1"/>
</dbReference>
<feature type="domain" description="Ig-like" evidence="28">
    <location>
        <begin position="1931"/>
        <end position="2002"/>
    </location>
</feature>
<dbReference type="PROSITE" id="PS50003">
    <property type="entry name" value="PH_DOMAIN"/>
    <property type="match status" value="1"/>
</dbReference>
<keyword evidence="19" id="KW-0539">Nucleus</keyword>
<gene>
    <name evidence="31" type="primary">obscnb</name>
</gene>
<evidence type="ECO:0000256" key="19">
    <source>
        <dbReference type="ARBA" id="ARBA00023242"/>
    </source>
</evidence>
<dbReference type="GO" id="GO:0055013">
    <property type="term" value="P:cardiac muscle cell development"/>
    <property type="evidence" value="ECO:0007669"/>
    <property type="project" value="UniProtKB-ARBA"/>
</dbReference>